<keyword evidence="2" id="KW-1185">Reference proteome</keyword>
<dbReference type="EMBL" id="LR824007">
    <property type="protein sequence ID" value="CAD0196303.1"/>
    <property type="molecule type" value="Genomic_DNA"/>
</dbReference>
<reference evidence="1" key="1">
    <citation type="submission" date="2021-12" db="EMBL/GenBank/DDBJ databases">
        <authorList>
            <person name="King R."/>
        </authorList>
    </citation>
    <scope>NUCLEOTIDE SEQUENCE</scope>
</reference>
<evidence type="ECO:0000313" key="2">
    <source>
        <dbReference type="Proteomes" id="UP001154114"/>
    </source>
</evidence>
<gene>
    <name evidence="1" type="ORF">CINC_LOCUS10595</name>
</gene>
<dbReference type="Proteomes" id="UP001154114">
    <property type="component" value="Chromosome 4"/>
</dbReference>
<proteinExistence type="predicted"/>
<dbReference type="AlphaFoldDB" id="A0A9N8KQI6"/>
<name>A0A9N8KQI6_CHRIL</name>
<protein>
    <submittedName>
        <fullName evidence="1">Uncharacterized protein</fullName>
    </submittedName>
</protein>
<sequence>MKLCTKHWSQYHLKQNFRIELLKLTIKLSCQGRIILITYISIRFFYHLCRPSSLNRLTKSVIIYTALPQIMNGHGGVLVFRRGYESAHASASCIATAPIPGTNKGRKRNNITVNHTTLTRISIAIRAGMVWSGPLFPLPARYVFAHVYNASHRSSTLVLKSSEMMTAKSSLHFL</sequence>
<evidence type="ECO:0000313" key="1">
    <source>
        <dbReference type="EMBL" id="CAD0196303.1"/>
    </source>
</evidence>
<accession>A0A9N8KQI6</accession>
<organism evidence="1 2">
    <name type="scientific">Chrysodeixis includens</name>
    <name type="common">Soybean looper</name>
    <name type="synonym">Pseudoplusia includens</name>
    <dbReference type="NCBI Taxonomy" id="689277"/>
    <lineage>
        <taxon>Eukaryota</taxon>
        <taxon>Metazoa</taxon>
        <taxon>Ecdysozoa</taxon>
        <taxon>Arthropoda</taxon>
        <taxon>Hexapoda</taxon>
        <taxon>Insecta</taxon>
        <taxon>Pterygota</taxon>
        <taxon>Neoptera</taxon>
        <taxon>Endopterygota</taxon>
        <taxon>Lepidoptera</taxon>
        <taxon>Glossata</taxon>
        <taxon>Ditrysia</taxon>
        <taxon>Noctuoidea</taxon>
        <taxon>Noctuidae</taxon>
        <taxon>Plusiinae</taxon>
        <taxon>Chrysodeixis</taxon>
    </lineage>
</organism>